<dbReference type="InterPro" id="IPR032812">
    <property type="entry name" value="SbsA_Ig"/>
</dbReference>
<name>A0ABV9Y902_9PSEU</name>
<evidence type="ECO:0000256" key="1">
    <source>
        <dbReference type="ARBA" id="ARBA00022729"/>
    </source>
</evidence>
<keyword evidence="1" id="KW-0732">Signal</keyword>
<dbReference type="Proteomes" id="UP001595833">
    <property type="component" value="Unassembled WGS sequence"/>
</dbReference>
<feature type="domain" description="DUF4082" evidence="3">
    <location>
        <begin position="688"/>
        <end position="830"/>
    </location>
</feature>
<dbReference type="InterPro" id="IPR014755">
    <property type="entry name" value="Cu-Rt/internalin_Ig-like"/>
</dbReference>
<evidence type="ECO:0000313" key="5">
    <source>
        <dbReference type="Proteomes" id="UP001595833"/>
    </source>
</evidence>
<evidence type="ECO:0000259" key="2">
    <source>
        <dbReference type="Pfam" id="PF13205"/>
    </source>
</evidence>
<dbReference type="Gene3D" id="2.60.40.3710">
    <property type="match status" value="2"/>
</dbReference>
<feature type="domain" description="DUF4082" evidence="3">
    <location>
        <begin position="953"/>
        <end position="1095"/>
    </location>
</feature>
<dbReference type="SUPFAM" id="SSF81296">
    <property type="entry name" value="E set domains"/>
    <property type="match status" value="1"/>
</dbReference>
<feature type="domain" description="DUF4082" evidence="3">
    <location>
        <begin position="148"/>
        <end position="292"/>
    </location>
</feature>
<dbReference type="InterPro" id="IPR025141">
    <property type="entry name" value="DUF4082"/>
</dbReference>
<dbReference type="InterPro" id="IPR014756">
    <property type="entry name" value="Ig_E-set"/>
</dbReference>
<evidence type="ECO:0000259" key="3">
    <source>
        <dbReference type="Pfam" id="PF13313"/>
    </source>
</evidence>
<dbReference type="Pfam" id="PF13205">
    <property type="entry name" value="Big_5"/>
    <property type="match status" value="3"/>
</dbReference>
<dbReference type="RefSeq" id="WP_380647949.1">
    <property type="nucleotide sequence ID" value="NZ_JBHSJB010000030.1"/>
</dbReference>
<dbReference type="Pfam" id="PF13313">
    <property type="entry name" value="DUF4082"/>
    <property type="match status" value="4"/>
</dbReference>
<feature type="domain" description="SbsA Ig-like" evidence="2">
    <location>
        <begin position="572"/>
        <end position="673"/>
    </location>
</feature>
<feature type="domain" description="SbsA Ig-like" evidence="2">
    <location>
        <begin position="303"/>
        <end position="401"/>
    </location>
</feature>
<protein>
    <submittedName>
        <fullName evidence="4">DUF4082 domain-containing protein</fullName>
    </submittedName>
</protein>
<gene>
    <name evidence="4" type="ORF">ACFPFM_30650</name>
</gene>
<feature type="domain" description="DUF4082" evidence="3">
    <location>
        <begin position="419"/>
        <end position="561"/>
    </location>
</feature>
<keyword evidence="5" id="KW-1185">Reference proteome</keyword>
<dbReference type="Gene3D" id="2.60.40.650">
    <property type="match status" value="1"/>
</dbReference>
<reference evidence="5" key="1">
    <citation type="journal article" date="2019" name="Int. J. Syst. Evol. Microbiol.">
        <title>The Global Catalogue of Microorganisms (GCM) 10K type strain sequencing project: providing services to taxonomists for standard genome sequencing and annotation.</title>
        <authorList>
            <consortium name="The Broad Institute Genomics Platform"/>
            <consortium name="The Broad Institute Genome Sequencing Center for Infectious Disease"/>
            <person name="Wu L."/>
            <person name="Ma J."/>
        </authorList>
    </citation>
    <scope>NUCLEOTIDE SEQUENCE [LARGE SCALE GENOMIC DNA]</scope>
    <source>
        <strain evidence="5">KCTC 12848</strain>
    </source>
</reference>
<evidence type="ECO:0000313" key="4">
    <source>
        <dbReference type="EMBL" id="MFC5058092.1"/>
    </source>
</evidence>
<feature type="domain" description="SbsA Ig-like" evidence="2">
    <location>
        <begin position="839"/>
        <end position="939"/>
    </location>
</feature>
<proteinExistence type="predicted"/>
<dbReference type="EMBL" id="JBHSJB010000030">
    <property type="protein sequence ID" value="MFC5058092.1"/>
    <property type="molecule type" value="Genomic_DNA"/>
</dbReference>
<organism evidence="4 5">
    <name type="scientific">Saccharothrix xinjiangensis</name>
    <dbReference type="NCBI Taxonomy" id="204798"/>
    <lineage>
        <taxon>Bacteria</taxon>
        <taxon>Bacillati</taxon>
        <taxon>Actinomycetota</taxon>
        <taxon>Actinomycetes</taxon>
        <taxon>Pseudonocardiales</taxon>
        <taxon>Pseudonocardiaceae</taxon>
        <taxon>Saccharothrix</taxon>
    </lineage>
</organism>
<comment type="caution">
    <text evidence="4">The sequence shown here is derived from an EMBL/GenBank/DDBJ whole genome shotgun (WGS) entry which is preliminary data.</text>
</comment>
<accession>A0ABV9Y902</accession>
<sequence length="1103" mass="114616">MSLFDAARHKSGAAPARLWAAVVLAAALVVAPGGAERAPVAAASTTTAFTDVPGTAAVGAPYAFSGTVTDESPVAAVEVSTDGGVAWTPAGWRVGQTTWSHTFTPTGSGTAQLRVRALDAAREAVGQASAETPVAARTCPCGLWSDSDVPTAVSAAEGAALELGVKWRSTTDGHVRGVRFHKGPDNTGTHTGSLWSASGERLATGTFRGETASGWQTLVFAAPVAVARDTTYVASYFAPKGRYSYDRDYFARSSRYLEPLTGLQTGVDGPNGVFRAGGGFPNTGFSDTNYWVDVVWAPEPGADTRAPDLLGTTPLDGATSVAPWGAVTAAYDEPLAPGQVEFTLTGPAGRVAGAVSLTGNGKTAQFTPGAALLHGAAFTAVVRVRDAAGNRTAEHTWRFTTGTPRTAGCPCSLWGDLDAPLVPSSDDPRPIEVGTRFRFSGRGEVTGVRFYKGPGNNGTHTGSFWTSTGTLLATGAFSGESAAGWQTLVFDQPVPVEANTPYVASYFAPEGHYSASQGYFRGQSGLGPVIAVVDGVAGPNGVFSYGGGFPTTGHLASSYWVDVLYRTGLNGDTTPPALVSRTPNQSDVGVSLDPVVTLVFSEPVDPQSVIVHMVDDGAATLHGALTFSDDRETVTWRPNGALKPGSRYWIRQEAADVNGNALAGSSGSTVFTTRTAAVCPCSLFSTATVPNTPSANDGGLYELGVRFSAARGGWVNGVRFYKGPGNTGTHTGSLWTATGERLATGTFTGETAEGWQSLTFAEPVAIRSGTTYVASYTAPHGHYSANQYYFLNRSQVVSGPLSTADGNQAGVFMPGGGFPNRSWSGANYWVDVDLTPFEDVTPPVHTAHTPANGGADVGLAEPLTITYDEPVSEVDSTFQVRDSRGVTMRGALTRANGNRTLVWTPAAPLVRTTTYTAAVRAGDVYGNIAAGATTWSYTTGNPPCPCSLFSEAAVPQVQQQTYYGGITLGVNFVPTTDGLVTGVKYYKSAANGGRHVGGLALPDGTGLASATFTDETATGWQSVSFATPVPVTAGTTYLALYETVQGNYSENTNYFLAGDVTTPQLVAPASPNGMSGRIQGYPAFPRTATGHNFWVDVVFTTTP</sequence>
<dbReference type="Gene3D" id="2.60.40.1220">
    <property type="match status" value="1"/>
</dbReference>